<keyword evidence="1" id="KW-1133">Transmembrane helix</keyword>
<keyword evidence="1" id="KW-0472">Membrane</keyword>
<proteinExistence type="predicted"/>
<protein>
    <submittedName>
        <fullName evidence="2">Uncharacterized protein</fullName>
    </submittedName>
</protein>
<feature type="transmembrane region" description="Helical" evidence="1">
    <location>
        <begin position="30"/>
        <end position="50"/>
    </location>
</feature>
<reference evidence="2 3" key="1">
    <citation type="submission" date="2016-02" db="EMBL/GenBank/DDBJ databases">
        <title>Genome analysis of coral dinoflagellate symbionts highlights evolutionary adaptations to a symbiotic lifestyle.</title>
        <authorList>
            <person name="Aranda M."/>
            <person name="Li Y."/>
            <person name="Liew Y.J."/>
            <person name="Baumgarten S."/>
            <person name="Simakov O."/>
            <person name="Wilson M."/>
            <person name="Piel J."/>
            <person name="Ashoor H."/>
            <person name="Bougouffa S."/>
            <person name="Bajic V.B."/>
            <person name="Ryu T."/>
            <person name="Ravasi T."/>
            <person name="Bayer T."/>
            <person name="Micklem G."/>
            <person name="Kim H."/>
            <person name="Bhak J."/>
            <person name="Lajeunesse T.C."/>
            <person name="Voolstra C.R."/>
        </authorList>
    </citation>
    <scope>NUCLEOTIDE SEQUENCE [LARGE SCALE GENOMIC DNA]</scope>
    <source>
        <strain evidence="2 3">CCMP2467</strain>
    </source>
</reference>
<organism evidence="2 3">
    <name type="scientific">Symbiodinium microadriaticum</name>
    <name type="common">Dinoflagellate</name>
    <name type="synonym">Zooxanthella microadriatica</name>
    <dbReference type="NCBI Taxonomy" id="2951"/>
    <lineage>
        <taxon>Eukaryota</taxon>
        <taxon>Sar</taxon>
        <taxon>Alveolata</taxon>
        <taxon>Dinophyceae</taxon>
        <taxon>Suessiales</taxon>
        <taxon>Symbiodiniaceae</taxon>
        <taxon>Symbiodinium</taxon>
    </lineage>
</organism>
<dbReference type="AlphaFoldDB" id="A0A1Q9DUX9"/>
<evidence type="ECO:0000313" key="3">
    <source>
        <dbReference type="Proteomes" id="UP000186817"/>
    </source>
</evidence>
<dbReference type="EMBL" id="LSRX01000379">
    <property type="protein sequence ID" value="OLP98966.1"/>
    <property type="molecule type" value="Genomic_DNA"/>
</dbReference>
<dbReference type="OrthoDB" id="425130at2759"/>
<evidence type="ECO:0000256" key="1">
    <source>
        <dbReference type="SAM" id="Phobius"/>
    </source>
</evidence>
<evidence type="ECO:0000313" key="2">
    <source>
        <dbReference type="EMBL" id="OLP98966.1"/>
    </source>
</evidence>
<keyword evidence="3" id="KW-1185">Reference proteome</keyword>
<accession>A0A1Q9DUX9</accession>
<dbReference type="Proteomes" id="UP000186817">
    <property type="component" value="Unassembled WGS sequence"/>
</dbReference>
<sequence>MDCDEGARLVAIDEEHQPASDPSPCWRRGYSFRLTVLAVTSAVLLVLAVAGPQMHGSLWELGEIRDVVSLADNGPPPNYRGGGLLDQKLAKKGADLGVCVGHVISAGAWTAAVALKAAGASVECDLGNYGPDPGDRQFRRIDRTLAEDPESLKLRGPLCARNVLAFIRDSATVGTLLEAAADFCSNHRIDNIPCASAVMNVVRQSAHFSRFASELALFCPEDSELRSFFLCGNRIEGLGWIIDALLGAISSAARTCGAKDVDFTPKPKVDYGSCVGEVLGSAGYIAASGFNTWNAANFGCLGALEPEEILKLTPTEKDRINARCAQLSASSARTFAIAAAKASEAAQHCSPNANVSKEARCGRTMSLGLAALAGAAEAAGRMRGECGSQRACCESRVGSPFEFDCDCTGDFFLEKAKSDKFREKRCARWASGMMKEISIVWTMMSEAAGECGDNDFASNACSHFLGGTFAGLFFFSEAISRMALRCKDTADRPIIYFACSQDQGFMGESIDTMAVAIGASLRDCGYGFGTVKRPQIRIPKRNFGEFAEVVKTSCEWATPKLSFEGAAIGMHDLNHAMAWSASEYPKMVDTEECNMGQPEWQPEGLSPYRDEVLHRVASTSLAQCIPTLVLGVSPTIVAAWKVYVMDHGILEGPPTVAAAGFLEVQADAMHTYTNQMVAWLLEVHVECGRQFLEVYLPPSWKVMPRRFELAAAVNRLRTVQMVADSSNGDNTAW</sequence>
<name>A0A1Q9DUX9_SYMMI</name>
<keyword evidence="1" id="KW-0812">Transmembrane</keyword>
<comment type="caution">
    <text evidence="2">The sequence shown here is derived from an EMBL/GenBank/DDBJ whole genome shotgun (WGS) entry which is preliminary data.</text>
</comment>
<gene>
    <name evidence="2" type="ORF">AK812_SmicGene18537</name>
</gene>